<evidence type="ECO:0000313" key="5">
    <source>
        <dbReference type="Proteomes" id="UP000242763"/>
    </source>
</evidence>
<dbReference type="RefSeq" id="WP_091520951.1">
    <property type="nucleotide sequence ID" value="NZ_FORF01000008.1"/>
</dbReference>
<evidence type="ECO:0000259" key="3">
    <source>
        <dbReference type="PROSITE" id="PS51352"/>
    </source>
</evidence>
<dbReference type="Gene3D" id="3.40.30.10">
    <property type="entry name" value="Glutaredoxin"/>
    <property type="match status" value="1"/>
</dbReference>
<dbReference type="OrthoDB" id="9780147at2"/>
<dbReference type="InterPro" id="IPR012336">
    <property type="entry name" value="Thioredoxin-like_fold"/>
</dbReference>
<accession>A0A1I3M8C5</accession>
<organism evidence="4 5">
    <name type="scientific">Aquamicrobium aerolatum DSM 21857</name>
    <dbReference type="NCBI Taxonomy" id="1121003"/>
    <lineage>
        <taxon>Bacteria</taxon>
        <taxon>Pseudomonadati</taxon>
        <taxon>Pseudomonadota</taxon>
        <taxon>Alphaproteobacteria</taxon>
        <taxon>Hyphomicrobiales</taxon>
        <taxon>Phyllobacteriaceae</taxon>
        <taxon>Aerobium</taxon>
    </lineage>
</organism>
<dbReference type="STRING" id="1121003.SAMN03080618_01699"/>
<feature type="chain" id="PRO_5017446925" evidence="2">
    <location>
        <begin position="23"/>
        <end position="200"/>
    </location>
</feature>
<protein>
    <submittedName>
        <fullName evidence="4">Protein-disulfide isomerase</fullName>
    </submittedName>
</protein>
<dbReference type="EMBL" id="FORF01000008">
    <property type="protein sequence ID" value="SFI92946.1"/>
    <property type="molecule type" value="Genomic_DNA"/>
</dbReference>
<dbReference type="AlphaFoldDB" id="A0A1I3M8C5"/>
<evidence type="ECO:0000313" key="4">
    <source>
        <dbReference type="EMBL" id="SFI92946.1"/>
    </source>
</evidence>
<keyword evidence="5" id="KW-1185">Reference proteome</keyword>
<dbReference type="InterPro" id="IPR013766">
    <property type="entry name" value="Thioredoxin_domain"/>
</dbReference>
<dbReference type="PROSITE" id="PS51352">
    <property type="entry name" value="THIOREDOXIN_2"/>
    <property type="match status" value="1"/>
</dbReference>
<dbReference type="SUPFAM" id="SSF52833">
    <property type="entry name" value="Thioredoxin-like"/>
    <property type="match status" value="1"/>
</dbReference>
<evidence type="ECO:0000256" key="1">
    <source>
        <dbReference type="ARBA" id="ARBA00003565"/>
    </source>
</evidence>
<gene>
    <name evidence="4" type="ORF">SAMN03080618_01699</name>
</gene>
<keyword evidence="4" id="KW-0413">Isomerase</keyword>
<keyword evidence="2" id="KW-0732">Signal</keyword>
<reference evidence="5" key="1">
    <citation type="submission" date="2016-10" db="EMBL/GenBank/DDBJ databases">
        <authorList>
            <person name="Varghese N."/>
            <person name="Submissions S."/>
        </authorList>
    </citation>
    <scope>NUCLEOTIDE SEQUENCE [LARGE SCALE GENOMIC DNA]</scope>
    <source>
        <strain evidence="5">DSM 21857</strain>
    </source>
</reference>
<evidence type="ECO:0000256" key="2">
    <source>
        <dbReference type="SAM" id="SignalP"/>
    </source>
</evidence>
<proteinExistence type="predicted"/>
<dbReference type="InterPro" id="IPR036249">
    <property type="entry name" value="Thioredoxin-like_sf"/>
</dbReference>
<dbReference type="GO" id="GO:0016853">
    <property type="term" value="F:isomerase activity"/>
    <property type="evidence" value="ECO:0007669"/>
    <property type="project" value="UniProtKB-KW"/>
</dbReference>
<dbReference type="Pfam" id="PF13462">
    <property type="entry name" value="Thioredoxin_4"/>
    <property type="match status" value="1"/>
</dbReference>
<name>A0A1I3M8C5_9HYPH</name>
<sequence>MNRRSLLSGLIAAAAMSGKSHAARGVSLHEIAFDPALPVLGNPQGDVTIVEFFDYACPSCKAIHPQLKQMVATDGNIRLVMKDWPINGEIVLYAARMVLAASSLGFYEKAHVAVMNITTRALTHRNIDGALRDAGVAPAAVRDALDLNMAAIDALLERNRAHAARLQLIGTPSFLIGSRLYRGSLTPEQISSAVAAARHR</sequence>
<feature type="signal peptide" evidence="2">
    <location>
        <begin position="1"/>
        <end position="22"/>
    </location>
</feature>
<dbReference type="Proteomes" id="UP000242763">
    <property type="component" value="Unassembled WGS sequence"/>
</dbReference>
<comment type="function">
    <text evidence="1">May be required for disulfide bond formation in some proteins.</text>
</comment>
<feature type="domain" description="Thioredoxin" evidence="3">
    <location>
        <begin position="9"/>
        <end position="199"/>
    </location>
</feature>
<dbReference type="CDD" id="cd03023">
    <property type="entry name" value="DsbA_Com1_like"/>
    <property type="match status" value="1"/>
</dbReference>